<sequence>MLGRKVITLGIVSVLLGSSFMSVRSASANERTDVEQIVEEMSLEEKVGQMLMPDFRNWKKQGQSKATGLTEMNTEVGLIIEKYHLGGVILFAENVVGTEQTARLVDGLQRASGDIPLFVTIDQEGGIVTRLQSGTNLPGNMAVGATRNKNHAYKAGKVIGAELSSLGINVNFSPVLDVNNNPDNPVIGVRSFSSNPELVAKLGTSMIKGLQDENIAATAKHFPGHGDTAVDSHYGLPLVEHSQERLREVELYPFQQAIQKDVDMIMTAHVQFPAFDDTTYISKKDGKKIKVPATLSKKVLTDLLRKDMGFDGVIVTDALNMKAIVDNFGQEEAVIMAINAGVDIALMPAQVNSLEMEQNLASVFNSVIEAVKKNTIPMEEIDDSVERILSLKVERGVYEPGKSYESNIDTKVKNATKIVGSKRHIQIEKKITSDAVTLLKNENKTLPFKPKKNEKVIVFAPFEDQVISMKKTIETLIEKKKIKHVEVEGAAFTNKVFNEDMKKRIDEADYVIAGSYVVKNDPAVNDGVIDDTIIDSSKWATVFPRSVMNYSQNQNKDIVMMSLRNPYDVANFPEAKAVIAVYGFKGYANGRFHSPNIPAGIEAVFGLSKTKGKLPVDIPSVTNPEETLYPYGFGLNIKNGKPLK</sequence>
<evidence type="ECO:0000256" key="3">
    <source>
        <dbReference type="ARBA" id="ARBA00012663"/>
    </source>
</evidence>
<evidence type="ECO:0000313" key="9">
    <source>
        <dbReference type="EMBL" id="MBD1378957.1"/>
    </source>
</evidence>
<evidence type="ECO:0000256" key="2">
    <source>
        <dbReference type="ARBA" id="ARBA00005336"/>
    </source>
</evidence>
<evidence type="ECO:0000256" key="5">
    <source>
        <dbReference type="ARBA" id="ARBA00023295"/>
    </source>
</evidence>
<feature type="domain" description="Glycoside hydrolase family 3 N-terminal" evidence="7">
    <location>
        <begin position="43"/>
        <end position="391"/>
    </location>
</feature>
<dbReference type="PANTHER" id="PTHR30480">
    <property type="entry name" value="BETA-HEXOSAMINIDASE-RELATED"/>
    <property type="match status" value="1"/>
</dbReference>
<proteinExistence type="inferred from homology"/>
<organism evidence="9 10">
    <name type="scientific">Metabacillus arenae</name>
    <dbReference type="NCBI Taxonomy" id="2771434"/>
    <lineage>
        <taxon>Bacteria</taxon>
        <taxon>Bacillati</taxon>
        <taxon>Bacillota</taxon>
        <taxon>Bacilli</taxon>
        <taxon>Bacillales</taxon>
        <taxon>Bacillaceae</taxon>
        <taxon>Metabacillus</taxon>
    </lineage>
</organism>
<comment type="caution">
    <text evidence="9">The sequence shown here is derived from an EMBL/GenBank/DDBJ whole genome shotgun (WGS) entry which is preliminary data.</text>
</comment>
<dbReference type="SUPFAM" id="SSF52279">
    <property type="entry name" value="Beta-D-glucan exohydrolase, C-terminal domain"/>
    <property type="match status" value="1"/>
</dbReference>
<evidence type="ECO:0000259" key="7">
    <source>
        <dbReference type="Pfam" id="PF00933"/>
    </source>
</evidence>
<name>A0A926NIX3_9BACI</name>
<dbReference type="InterPro" id="IPR019800">
    <property type="entry name" value="Glyco_hydro_3_AS"/>
</dbReference>
<dbReference type="PRINTS" id="PR00133">
    <property type="entry name" value="GLHYDRLASE3"/>
</dbReference>
<dbReference type="Gene3D" id="3.20.20.300">
    <property type="entry name" value="Glycoside hydrolase, family 3, N-terminal domain"/>
    <property type="match status" value="1"/>
</dbReference>
<comment type="similarity">
    <text evidence="2 6">Belongs to the glycosyl hydrolase 3 family.</text>
</comment>
<dbReference type="InterPro" id="IPR036881">
    <property type="entry name" value="Glyco_hydro_3_C_sf"/>
</dbReference>
<dbReference type="Pfam" id="PF01915">
    <property type="entry name" value="Glyco_hydro_3_C"/>
    <property type="match status" value="1"/>
</dbReference>
<evidence type="ECO:0000256" key="6">
    <source>
        <dbReference type="RuleBase" id="RU361161"/>
    </source>
</evidence>
<feature type="domain" description="Glycoside hydrolase family 3 C-terminal" evidence="8">
    <location>
        <begin position="436"/>
        <end position="636"/>
    </location>
</feature>
<dbReference type="InterPro" id="IPR050226">
    <property type="entry name" value="NagZ_Beta-hexosaminidase"/>
</dbReference>
<dbReference type="FunFam" id="3.20.20.300:FF:000014">
    <property type="entry name" value="Beta-hexosaminidase, lipoprotein"/>
    <property type="match status" value="1"/>
</dbReference>
<dbReference type="EC" id="3.2.1.52" evidence="3"/>
<evidence type="ECO:0000259" key="8">
    <source>
        <dbReference type="Pfam" id="PF01915"/>
    </source>
</evidence>
<dbReference type="InterPro" id="IPR001764">
    <property type="entry name" value="Glyco_hydro_3_N"/>
</dbReference>
<keyword evidence="4 6" id="KW-0378">Hydrolase</keyword>
<comment type="catalytic activity">
    <reaction evidence="1">
        <text>Hydrolysis of terminal non-reducing N-acetyl-D-hexosamine residues in N-acetyl-beta-D-hexosaminides.</text>
        <dbReference type="EC" id="3.2.1.52"/>
    </reaction>
</comment>
<dbReference type="PROSITE" id="PS00775">
    <property type="entry name" value="GLYCOSYL_HYDROL_F3"/>
    <property type="match status" value="1"/>
</dbReference>
<accession>A0A926NIX3</accession>
<dbReference type="RefSeq" id="WP_191155169.1">
    <property type="nucleotide sequence ID" value="NZ_JACXAI010000002.1"/>
</dbReference>
<dbReference type="InterPro" id="IPR002772">
    <property type="entry name" value="Glyco_hydro_3_C"/>
</dbReference>
<dbReference type="EMBL" id="JACXAI010000002">
    <property type="protein sequence ID" value="MBD1378957.1"/>
    <property type="molecule type" value="Genomic_DNA"/>
</dbReference>
<dbReference type="Pfam" id="PF00933">
    <property type="entry name" value="Glyco_hydro_3"/>
    <property type="match status" value="1"/>
</dbReference>
<evidence type="ECO:0000256" key="4">
    <source>
        <dbReference type="ARBA" id="ARBA00022801"/>
    </source>
</evidence>
<dbReference type="GO" id="GO:0005975">
    <property type="term" value="P:carbohydrate metabolic process"/>
    <property type="evidence" value="ECO:0007669"/>
    <property type="project" value="InterPro"/>
</dbReference>
<evidence type="ECO:0000256" key="1">
    <source>
        <dbReference type="ARBA" id="ARBA00001231"/>
    </source>
</evidence>
<gene>
    <name evidence="9" type="ORF">IC621_01830</name>
</gene>
<keyword evidence="10" id="KW-1185">Reference proteome</keyword>
<dbReference type="PANTHER" id="PTHR30480:SF13">
    <property type="entry name" value="BETA-HEXOSAMINIDASE"/>
    <property type="match status" value="1"/>
</dbReference>
<dbReference type="InterPro" id="IPR017853">
    <property type="entry name" value="GH"/>
</dbReference>
<protein>
    <recommendedName>
        <fullName evidence="3">beta-N-acetylhexosaminidase</fullName>
        <ecNumber evidence="3">3.2.1.52</ecNumber>
    </recommendedName>
</protein>
<dbReference type="Proteomes" id="UP000626844">
    <property type="component" value="Unassembled WGS sequence"/>
</dbReference>
<dbReference type="GO" id="GO:0009254">
    <property type="term" value="P:peptidoglycan turnover"/>
    <property type="evidence" value="ECO:0007669"/>
    <property type="project" value="TreeGrafter"/>
</dbReference>
<dbReference type="SUPFAM" id="SSF51445">
    <property type="entry name" value="(Trans)glycosidases"/>
    <property type="match status" value="1"/>
</dbReference>
<evidence type="ECO:0000313" key="10">
    <source>
        <dbReference type="Proteomes" id="UP000626844"/>
    </source>
</evidence>
<dbReference type="InterPro" id="IPR036962">
    <property type="entry name" value="Glyco_hydro_3_N_sf"/>
</dbReference>
<dbReference type="Gene3D" id="3.40.50.1700">
    <property type="entry name" value="Glycoside hydrolase family 3 C-terminal domain"/>
    <property type="match status" value="1"/>
</dbReference>
<dbReference type="GO" id="GO:0004563">
    <property type="term" value="F:beta-N-acetylhexosaminidase activity"/>
    <property type="evidence" value="ECO:0007669"/>
    <property type="project" value="UniProtKB-EC"/>
</dbReference>
<keyword evidence="5 6" id="KW-0326">Glycosidase</keyword>
<dbReference type="AlphaFoldDB" id="A0A926NIX3"/>
<reference evidence="9" key="1">
    <citation type="submission" date="2020-09" db="EMBL/GenBank/DDBJ databases">
        <title>A novel bacterium of genus Bacillus, isolated from South China Sea.</title>
        <authorList>
            <person name="Huang H."/>
            <person name="Mo K."/>
            <person name="Hu Y."/>
        </authorList>
    </citation>
    <scope>NUCLEOTIDE SEQUENCE</scope>
    <source>
        <strain evidence="9">IB182487</strain>
    </source>
</reference>